<dbReference type="PROSITE" id="PS51178">
    <property type="entry name" value="PASTA"/>
    <property type="match status" value="4"/>
</dbReference>
<evidence type="ECO:0000256" key="5">
    <source>
        <dbReference type="ARBA" id="ARBA00022777"/>
    </source>
</evidence>
<evidence type="ECO:0000256" key="7">
    <source>
        <dbReference type="ARBA" id="ARBA00047899"/>
    </source>
</evidence>
<dbReference type="CDD" id="cd14014">
    <property type="entry name" value="STKc_PknB_like"/>
    <property type="match status" value="1"/>
</dbReference>
<feature type="domain" description="PASTA" evidence="11">
    <location>
        <begin position="462"/>
        <end position="528"/>
    </location>
</feature>
<feature type="region of interest" description="Disordered" evidence="9">
    <location>
        <begin position="325"/>
        <end position="359"/>
    </location>
</feature>
<feature type="domain" description="PASTA" evidence="11">
    <location>
        <begin position="595"/>
        <end position="659"/>
    </location>
</feature>
<keyword evidence="2" id="KW-0723">Serine/threonine-protein kinase</keyword>
<dbReference type="EMBL" id="CP107020">
    <property type="protein sequence ID" value="UYG16497.1"/>
    <property type="molecule type" value="Genomic_DNA"/>
</dbReference>
<dbReference type="InterPro" id="IPR005543">
    <property type="entry name" value="PASTA_dom"/>
</dbReference>
<evidence type="ECO:0000256" key="4">
    <source>
        <dbReference type="ARBA" id="ARBA00022741"/>
    </source>
</evidence>
<evidence type="ECO:0000256" key="6">
    <source>
        <dbReference type="ARBA" id="ARBA00022840"/>
    </source>
</evidence>
<name>A0ABY6G038_9MICO</name>
<dbReference type="InterPro" id="IPR011009">
    <property type="entry name" value="Kinase-like_dom_sf"/>
</dbReference>
<dbReference type="SMART" id="SM00220">
    <property type="entry name" value="S_TKc"/>
    <property type="match status" value="1"/>
</dbReference>
<dbReference type="CDD" id="cd06577">
    <property type="entry name" value="PASTA_pknB"/>
    <property type="match status" value="4"/>
</dbReference>
<evidence type="ECO:0000256" key="1">
    <source>
        <dbReference type="ARBA" id="ARBA00012513"/>
    </source>
</evidence>
<gene>
    <name evidence="12" type="primary">pknB</name>
    <name evidence="12" type="ORF">BRM3_12925</name>
</gene>
<dbReference type="NCBIfam" id="NF033483">
    <property type="entry name" value="PknB_PASTA_kin"/>
    <property type="match status" value="1"/>
</dbReference>
<accession>A0ABY6G038</accession>
<dbReference type="Proteomes" id="UP001164305">
    <property type="component" value="Chromosome"/>
</dbReference>
<evidence type="ECO:0000256" key="2">
    <source>
        <dbReference type="ARBA" id="ARBA00022527"/>
    </source>
</evidence>
<dbReference type="Pfam" id="PF03793">
    <property type="entry name" value="PASTA"/>
    <property type="match status" value="4"/>
</dbReference>
<dbReference type="PANTHER" id="PTHR43289">
    <property type="entry name" value="MITOGEN-ACTIVATED PROTEIN KINASE KINASE KINASE 20-RELATED"/>
    <property type="match status" value="1"/>
</dbReference>
<feature type="domain" description="PASTA" evidence="11">
    <location>
        <begin position="394"/>
        <end position="461"/>
    </location>
</feature>
<dbReference type="Gene3D" id="1.10.510.10">
    <property type="entry name" value="Transferase(Phosphotransferase) domain 1"/>
    <property type="match status" value="1"/>
</dbReference>
<evidence type="ECO:0000259" key="11">
    <source>
        <dbReference type="PROSITE" id="PS51178"/>
    </source>
</evidence>
<dbReference type="SUPFAM" id="SSF56112">
    <property type="entry name" value="Protein kinase-like (PK-like)"/>
    <property type="match status" value="1"/>
</dbReference>
<dbReference type="EC" id="2.7.11.1" evidence="1"/>
<evidence type="ECO:0000313" key="13">
    <source>
        <dbReference type="Proteomes" id="UP001164305"/>
    </source>
</evidence>
<dbReference type="Gene3D" id="3.30.10.20">
    <property type="match status" value="4"/>
</dbReference>
<keyword evidence="4" id="KW-0547">Nucleotide-binding</keyword>
<comment type="catalytic activity">
    <reaction evidence="8">
        <text>L-seryl-[protein] + ATP = O-phospho-L-seryl-[protein] + ADP + H(+)</text>
        <dbReference type="Rhea" id="RHEA:17989"/>
        <dbReference type="Rhea" id="RHEA-COMP:9863"/>
        <dbReference type="Rhea" id="RHEA-COMP:11604"/>
        <dbReference type="ChEBI" id="CHEBI:15378"/>
        <dbReference type="ChEBI" id="CHEBI:29999"/>
        <dbReference type="ChEBI" id="CHEBI:30616"/>
        <dbReference type="ChEBI" id="CHEBI:83421"/>
        <dbReference type="ChEBI" id="CHEBI:456216"/>
        <dbReference type="EC" id="2.7.11.1"/>
    </reaction>
</comment>
<keyword evidence="13" id="KW-1185">Reference proteome</keyword>
<feature type="domain" description="PASTA" evidence="11">
    <location>
        <begin position="529"/>
        <end position="594"/>
    </location>
</feature>
<dbReference type="PROSITE" id="PS50011">
    <property type="entry name" value="PROTEIN_KINASE_DOM"/>
    <property type="match status" value="1"/>
</dbReference>
<evidence type="ECO:0000256" key="8">
    <source>
        <dbReference type="ARBA" id="ARBA00048679"/>
    </source>
</evidence>
<sequence>MSFAPTASPDIGLLLDGRYRVEELVARGGMATVYRGHDERLDRTVALKIMHPHLAADPEFLARFTREARSAARLSHPCVVSVFDQGEDADRVYLAMELIEGETLRAELSRTGALTVREALRISIAVAQALQAAHRAGIIHRDIKPENILLAEDGRVKVADFGLARAIGSSTSSTSATLLGTVAYISPEVVTRGQSDERSDLYSFGVVLYEMLTGVQPHTGELPVHVAFQHVHEDMPAPSLRTPSVPRQLDSLVTWCCARTPASRPRDAYELLEALEDLAATLPAAVLDAPPLVAERNGTQDVPHLTSALDDAVLLEDAPARSFPAEAAPEPVAEDPDASTRVVALRPPSPRRGRHLPRGATRSPLAVRAVAALSVLALLAGGVWASVRWYATEGPGGDRAVPSVVGAPLSEAESALEARDLTVRTAETYSDDVPAGHVVTVTPNAGSELKRGDAVTLLVSRGEQTFTVPDVRGATLDDARASVEAAGLTLVEDDPAYDATVPKGSIVSQSAEAATLPEGGEVHVVVSRGPEPVAVPDQTGKTSADAQSALAAQGFRVRVTESFSPTVAQGAVISQDPPGGTARPGATIGIVVSKGPEMVTVPDVFQRPEAEATSTLEGAGFTVKVVHDKGDPVFGLVYEQSSAGGSQAAKGSTITIKVF</sequence>
<keyword evidence="3" id="KW-0808">Transferase</keyword>
<evidence type="ECO:0000256" key="3">
    <source>
        <dbReference type="ARBA" id="ARBA00022679"/>
    </source>
</evidence>
<dbReference type="RefSeq" id="WP_263593710.1">
    <property type="nucleotide sequence ID" value="NZ_CP107020.1"/>
</dbReference>
<proteinExistence type="predicted"/>
<evidence type="ECO:0000256" key="9">
    <source>
        <dbReference type="SAM" id="MobiDB-lite"/>
    </source>
</evidence>
<dbReference type="Gene3D" id="3.30.200.20">
    <property type="entry name" value="Phosphorylase Kinase, domain 1"/>
    <property type="match status" value="1"/>
</dbReference>
<dbReference type="PANTHER" id="PTHR43289:SF34">
    <property type="entry name" value="SERINE_THREONINE-PROTEIN KINASE YBDM-RELATED"/>
    <property type="match status" value="1"/>
</dbReference>
<dbReference type="SMART" id="SM00740">
    <property type="entry name" value="PASTA"/>
    <property type="match status" value="4"/>
</dbReference>
<dbReference type="GO" id="GO:0016301">
    <property type="term" value="F:kinase activity"/>
    <property type="evidence" value="ECO:0007669"/>
    <property type="project" value="UniProtKB-KW"/>
</dbReference>
<comment type="catalytic activity">
    <reaction evidence="7">
        <text>L-threonyl-[protein] + ATP = O-phospho-L-threonyl-[protein] + ADP + H(+)</text>
        <dbReference type="Rhea" id="RHEA:46608"/>
        <dbReference type="Rhea" id="RHEA-COMP:11060"/>
        <dbReference type="Rhea" id="RHEA-COMP:11605"/>
        <dbReference type="ChEBI" id="CHEBI:15378"/>
        <dbReference type="ChEBI" id="CHEBI:30013"/>
        <dbReference type="ChEBI" id="CHEBI:30616"/>
        <dbReference type="ChEBI" id="CHEBI:61977"/>
        <dbReference type="ChEBI" id="CHEBI:456216"/>
        <dbReference type="EC" id="2.7.11.1"/>
    </reaction>
</comment>
<dbReference type="Pfam" id="PF00069">
    <property type="entry name" value="Pkinase"/>
    <property type="match status" value="1"/>
</dbReference>
<keyword evidence="5 12" id="KW-0418">Kinase</keyword>
<evidence type="ECO:0000313" key="12">
    <source>
        <dbReference type="EMBL" id="UYG16497.1"/>
    </source>
</evidence>
<feature type="domain" description="Protein kinase" evidence="10">
    <location>
        <begin position="19"/>
        <end position="276"/>
    </location>
</feature>
<dbReference type="InterPro" id="IPR000719">
    <property type="entry name" value="Prot_kinase_dom"/>
</dbReference>
<dbReference type="PROSITE" id="PS00108">
    <property type="entry name" value="PROTEIN_KINASE_ST"/>
    <property type="match status" value="1"/>
</dbReference>
<keyword evidence="6" id="KW-0067">ATP-binding</keyword>
<dbReference type="InterPro" id="IPR008271">
    <property type="entry name" value="Ser/Thr_kinase_AS"/>
</dbReference>
<reference evidence="12" key="1">
    <citation type="submission" date="2022-10" db="EMBL/GenBank/DDBJ databases">
        <title>Whole-Genome Sequencing of Brachybacterium huguangmaarense BRM-3, Isolated from Betula schmidtii.</title>
        <authorList>
            <person name="Haam D."/>
        </authorList>
    </citation>
    <scope>NUCLEOTIDE SEQUENCE</scope>
    <source>
        <strain evidence="12">BRM-3</strain>
    </source>
</reference>
<evidence type="ECO:0000259" key="10">
    <source>
        <dbReference type="PROSITE" id="PS50011"/>
    </source>
</evidence>
<organism evidence="12 13">
    <name type="scientific">Brachybacterium huguangmaarense</name>
    <dbReference type="NCBI Taxonomy" id="1652028"/>
    <lineage>
        <taxon>Bacteria</taxon>
        <taxon>Bacillati</taxon>
        <taxon>Actinomycetota</taxon>
        <taxon>Actinomycetes</taxon>
        <taxon>Micrococcales</taxon>
        <taxon>Dermabacteraceae</taxon>
        <taxon>Brachybacterium</taxon>
    </lineage>
</organism>
<protein>
    <recommendedName>
        <fullName evidence="1">non-specific serine/threonine protein kinase</fullName>
        <ecNumber evidence="1">2.7.11.1</ecNumber>
    </recommendedName>
</protein>